<reference evidence="2 3" key="2">
    <citation type="submission" date="2019-09" db="EMBL/GenBank/DDBJ databases">
        <authorList>
            <person name="Jin C."/>
        </authorList>
    </citation>
    <scope>NUCLEOTIDE SEQUENCE [LARGE SCALE GENOMIC DNA]</scope>
    <source>
        <strain evidence="2 3">BN140078</strain>
    </source>
</reference>
<comment type="caution">
    <text evidence="2">The sequence shown here is derived from an EMBL/GenBank/DDBJ whole genome shotgun (WGS) entry which is preliminary data.</text>
</comment>
<dbReference type="InterPro" id="IPR010499">
    <property type="entry name" value="AraC_E-bd"/>
</dbReference>
<dbReference type="InterPro" id="IPR011256">
    <property type="entry name" value="Reg_factor_effector_dom_sf"/>
</dbReference>
<dbReference type="AlphaFoldDB" id="A0A5B2VTK4"/>
<accession>A0A5B2VTK4</accession>
<dbReference type="SMART" id="SM00871">
    <property type="entry name" value="AraC_E_bind"/>
    <property type="match status" value="1"/>
</dbReference>
<proteinExistence type="predicted"/>
<dbReference type="Pfam" id="PF06445">
    <property type="entry name" value="GyrI-like"/>
    <property type="match status" value="1"/>
</dbReference>
<dbReference type="SUPFAM" id="SSF55136">
    <property type="entry name" value="Probable bacterial effector-binding domain"/>
    <property type="match status" value="1"/>
</dbReference>
<reference evidence="2 3" key="1">
    <citation type="submission" date="2019-09" db="EMBL/GenBank/DDBJ databases">
        <title>Chitinophaga ginsengihumi sp. nov., isolated from soil of ginseng rhizosphere.</title>
        <authorList>
            <person name="Lee J."/>
        </authorList>
    </citation>
    <scope>NUCLEOTIDE SEQUENCE [LARGE SCALE GENOMIC DNA]</scope>
    <source>
        <strain evidence="2 3">BN140078</strain>
    </source>
</reference>
<dbReference type="Proteomes" id="UP000324611">
    <property type="component" value="Unassembled WGS sequence"/>
</dbReference>
<keyword evidence="3" id="KW-1185">Reference proteome</keyword>
<evidence type="ECO:0000313" key="3">
    <source>
        <dbReference type="Proteomes" id="UP000324611"/>
    </source>
</evidence>
<feature type="domain" description="AraC effector-binding" evidence="1">
    <location>
        <begin position="1"/>
        <end position="158"/>
    </location>
</feature>
<protein>
    <submittedName>
        <fullName evidence="2">GyrI-like domain-containing protein</fullName>
    </submittedName>
</protein>
<organism evidence="2 3">
    <name type="scientific">Chitinophaga agrisoli</name>
    <dbReference type="NCBI Taxonomy" id="2607653"/>
    <lineage>
        <taxon>Bacteria</taxon>
        <taxon>Pseudomonadati</taxon>
        <taxon>Bacteroidota</taxon>
        <taxon>Chitinophagia</taxon>
        <taxon>Chitinophagales</taxon>
        <taxon>Chitinophagaceae</taxon>
        <taxon>Chitinophaga</taxon>
    </lineage>
</organism>
<dbReference type="InterPro" id="IPR029442">
    <property type="entry name" value="GyrI-like"/>
</dbReference>
<evidence type="ECO:0000313" key="2">
    <source>
        <dbReference type="EMBL" id="KAA2242000.1"/>
    </source>
</evidence>
<sequence>MTVDVQQFPISVARTEKATLACEITGMDEGAIMQTFHQLHQWAAAHGLLSGTPEYYGVFLDTPHTTAPAQCRYLAGIRIQGSFTGRESYTIKGMTIARIPVMGGFDVIMDYALFVKQRWMLDSGYALVQGVPGYEHFSGIDFSIPYQQHYRTICVGIQPK</sequence>
<evidence type="ECO:0000259" key="1">
    <source>
        <dbReference type="SMART" id="SM00871"/>
    </source>
</evidence>
<name>A0A5B2VTK4_9BACT</name>
<dbReference type="Gene3D" id="3.20.80.10">
    <property type="entry name" value="Regulatory factor, effector binding domain"/>
    <property type="match status" value="1"/>
</dbReference>
<dbReference type="EMBL" id="VUOC01000003">
    <property type="protein sequence ID" value="KAA2242000.1"/>
    <property type="molecule type" value="Genomic_DNA"/>
</dbReference>
<gene>
    <name evidence="2" type="ORF">F0L74_16145</name>
</gene>